<proteinExistence type="predicted"/>
<dbReference type="PANTHER" id="PTHR16206:SF12">
    <property type="entry name" value="DEP DOMAIN-CONTAINING PROTEIN 1A"/>
    <property type="match status" value="1"/>
</dbReference>
<evidence type="ECO:0000313" key="2">
    <source>
        <dbReference type="Proteomes" id="UP001529510"/>
    </source>
</evidence>
<dbReference type="Proteomes" id="UP001529510">
    <property type="component" value="Unassembled WGS sequence"/>
</dbReference>
<dbReference type="PANTHER" id="PTHR16206">
    <property type="entry name" value="DEP DOMAIN-CONTAINING"/>
    <property type="match status" value="1"/>
</dbReference>
<organism evidence="1 2">
    <name type="scientific">Cirrhinus mrigala</name>
    <name type="common">Mrigala</name>
    <dbReference type="NCBI Taxonomy" id="683832"/>
    <lineage>
        <taxon>Eukaryota</taxon>
        <taxon>Metazoa</taxon>
        <taxon>Chordata</taxon>
        <taxon>Craniata</taxon>
        <taxon>Vertebrata</taxon>
        <taxon>Euteleostomi</taxon>
        <taxon>Actinopterygii</taxon>
        <taxon>Neopterygii</taxon>
        <taxon>Teleostei</taxon>
        <taxon>Ostariophysi</taxon>
        <taxon>Cypriniformes</taxon>
        <taxon>Cyprinidae</taxon>
        <taxon>Labeoninae</taxon>
        <taxon>Labeonini</taxon>
        <taxon>Cirrhinus</taxon>
    </lineage>
</organism>
<gene>
    <name evidence="1" type="ORF">M9458_018603</name>
</gene>
<reference evidence="1 2" key="1">
    <citation type="submission" date="2024-05" db="EMBL/GenBank/DDBJ databases">
        <title>Genome sequencing and assembly of Indian major carp, Cirrhinus mrigala (Hamilton, 1822).</title>
        <authorList>
            <person name="Mohindra V."/>
            <person name="Chowdhury L.M."/>
            <person name="Lal K."/>
            <person name="Jena J.K."/>
        </authorList>
    </citation>
    <scope>NUCLEOTIDE SEQUENCE [LARGE SCALE GENOMIC DNA]</scope>
    <source>
        <strain evidence="1">CM1030</strain>
        <tissue evidence="1">Blood</tissue>
    </source>
</reference>
<dbReference type="AlphaFoldDB" id="A0ABD0QMM2"/>
<feature type="non-terminal residue" evidence="1">
    <location>
        <position position="1"/>
    </location>
</feature>
<evidence type="ECO:0000313" key="1">
    <source>
        <dbReference type="EMBL" id="KAL0186933.1"/>
    </source>
</evidence>
<accession>A0ABD0QMM2</accession>
<feature type="non-terminal residue" evidence="1">
    <location>
        <position position="57"/>
    </location>
</feature>
<protein>
    <submittedName>
        <fullName evidence="1">Uncharacterized protein</fullName>
    </submittedName>
</protein>
<sequence>LLQPSLERVAIEALQLCTLLLPPASRRKLQLLLRMISRMSQNVDMPRLHDVIGTRTL</sequence>
<name>A0ABD0QMM2_CIRMR</name>
<dbReference type="EMBL" id="JAMKFB020000008">
    <property type="protein sequence ID" value="KAL0186933.1"/>
    <property type="molecule type" value="Genomic_DNA"/>
</dbReference>
<keyword evidence="2" id="KW-1185">Reference proteome</keyword>
<comment type="caution">
    <text evidence="1">The sequence shown here is derived from an EMBL/GenBank/DDBJ whole genome shotgun (WGS) entry which is preliminary data.</text>
</comment>